<evidence type="ECO:0000313" key="3">
    <source>
        <dbReference type="EMBL" id="CAF0853174.1"/>
    </source>
</evidence>
<proteinExistence type="predicted"/>
<gene>
    <name evidence="3" type="ORF">EDS130_LOCUS7422</name>
    <name evidence="4" type="ORF">XAT740_LOCUS33446</name>
</gene>
<protein>
    <recommendedName>
        <fullName evidence="2">Mab-21-like HhH/H2TH-like domain-containing protein</fullName>
    </recommendedName>
</protein>
<dbReference type="Pfam" id="PF20266">
    <property type="entry name" value="Mab-21_C"/>
    <property type="match status" value="1"/>
</dbReference>
<evidence type="ECO:0000313" key="6">
    <source>
        <dbReference type="Proteomes" id="UP000663852"/>
    </source>
</evidence>
<reference evidence="3" key="1">
    <citation type="submission" date="2021-02" db="EMBL/GenBank/DDBJ databases">
        <authorList>
            <person name="Nowell W R."/>
        </authorList>
    </citation>
    <scope>NUCLEOTIDE SEQUENCE</scope>
</reference>
<evidence type="ECO:0000313" key="5">
    <source>
        <dbReference type="Proteomes" id="UP000663828"/>
    </source>
</evidence>
<dbReference type="InterPro" id="IPR046906">
    <property type="entry name" value="Mab-21_HhH/H2TH-like"/>
</dbReference>
<dbReference type="Proteomes" id="UP000663852">
    <property type="component" value="Unassembled WGS sequence"/>
</dbReference>
<keyword evidence="5" id="KW-1185">Reference proteome</keyword>
<dbReference type="EMBL" id="CAJNOR010003193">
    <property type="protein sequence ID" value="CAF1388033.1"/>
    <property type="molecule type" value="Genomic_DNA"/>
</dbReference>
<comment type="caution">
    <text evidence="3">The sequence shown here is derived from an EMBL/GenBank/DDBJ whole genome shotgun (WGS) entry which is preliminary data.</text>
</comment>
<evidence type="ECO:0000313" key="4">
    <source>
        <dbReference type="EMBL" id="CAF1388033.1"/>
    </source>
</evidence>
<dbReference type="AlphaFoldDB" id="A0A813VZA8"/>
<dbReference type="Proteomes" id="UP000663828">
    <property type="component" value="Unassembled WGS sequence"/>
</dbReference>
<feature type="region of interest" description="Disordered" evidence="1">
    <location>
        <begin position="1"/>
        <end position="22"/>
    </location>
</feature>
<sequence length="710" mass="83697">MGNKSIKSSKNKLTHPTKHSRHLSCCGGINSSASVSSCSTDEKYYYPTFDRIRTNSQQKTYSGQSVNDLQRKVQNTISINQWIDSLPILDTRTICQLTDKQVKCQFDDENNIEQLEYLFKISSNREFVHLTKNFHLKFYLKDFQTRLKSSSVKRTFQGHFSSTKIIFPSNDTYQNTINDFDLIFTSPSESILPNLSSNATNCHQIHEQLRSKCYFLPLVTHQIEPNDDEYKQKSFPLDRTHVVITLENNQTTRTPKTTSSEIDSLLIFTSDDYFQTGLIRINPQTITKELSAFIYVCKDDNVSYLSSSFIQQWFNTLILVNQTCAIVKRFQLGNTNHVTCLFKESMQQTDKTFSSQNNLIFASFRLSSRASLTQSLLFNGNDDKSDHLTDAFSPTFLSNSTKTSKNTIHVDYEQYSCAFRLSRWPKHLVDIYYTHPIRNAQRQWPSQAQMEILINKPLLLTPTGSDHAWKINFDLIEEHLWKFMNEFALYVYILCQQLFALTYNKRCLIKHTFFNYCEKYGLPFSNNENNLSNIITSFLKELSEQIKQKFLSNYFNHEINMFDPTEDYAQWFDHIDQCLVNRIYLTTSSIVSPSNRPIVIEFFFHFVDRLYRTFHQKQSEFHLNETSLLNLHQQLCNELSISNKQLKIETIRMHLTQEFDTNAELVHNYLNQIRKTQTSLVFHYIWTIYMQYLHTYYNVLWHMEEFERMK</sequence>
<dbReference type="Gene3D" id="1.10.1410.40">
    <property type="match status" value="1"/>
</dbReference>
<accession>A0A813VZA8</accession>
<name>A0A813VZA8_ADIRI</name>
<dbReference type="EMBL" id="CAJNOJ010000022">
    <property type="protein sequence ID" value="CAF0853174.1"/>
    <property type="molecule type" value="Genomic_DNA"/>
</dbReference>
<evidence type="ECO:0000259" key="2">
    <source>
        <dbReference type="Pfam" id="PF20266"/>
    </source>
</evidence>
<feature type="domain" description="Mab-21-like HhH/H2TH-like" evidence="2">
    <location>
        <begin position="507"/>
        <end position="567"/>
    </location>
</feature>
<dbReference type="OrthoDB" id="9994813at2759"/>
<feature type="compositionally biased region" description="Basic residues" evidence="1">
    <location>
        <begin position="7"/>
        <end position="22"/>
    </location>
</feature>
<organism evidence="3 6">
    <name type="scientific">Adineta ricciae</name>
    <name type="common">Rotifer</name>
    <dbReference type="NCBI Taxonomy" id="249248"/>
    <lineage>
        <taxon>Eukaryota</taxon>
        <taxon>Metazoa</taxon>
        <taxon>Spiralia</taxon>
        <taxon>Gnathifera</taxon>
        <taxon>Rotifera</taxon>
        <taxon>Eurotatoria</taxon>
        <taxon>Bdelloidea</taxon>
        <taxon>Adinetida</taxon>
        <taxon>Adinetidae</taxon>
        <taxon>Adineta</taxon>
    </lineage>
</organism>
<evidence type="ECO:0000256" key="1">
    <source>
        <dbReference type="SAM" id="MobiDB-lite"/>
    </source>
</evidence>